<keyword evidence="1" id="KW-0472">Membrane</keyword>
<sequence>MKIVKATFCIILLVMSNIVPFLGPLLMLVIIMGVYGHSAKKEMLRMMEDDDPSRLIEFKVRYRRMKYIHLNEEMRIKCEETIDRWERMKLANA</sequence>
<dbReference type="Proteomes" id="UP000516647">
    <property type="component" value="Segment"/>
</dbReference>
<reference evidence="2 3" key="1">
    <citation type="submission" date="2020-08" db="EMBL/GenBank/DDBJ databases">
        <authorList>
            <person name="Canfield G.S."/>
            <person name="Duerkop B.A."/>
        </authorList>
    </citation>
    <scope>NUCLEOTIDE SEQUENCE [LARGE SCALE GENOMIC DNA]</scope>
</reference>
<dbReference type="EMBL" id="MT939241">
    <property type="protein sequence ID" value="QOC57601.1"/>
    <property type="molecule type" value="Genomic_DNA"/>
</dbReference>
<keyword evidence="1" id="KW-1133">Transmembrane helix</keyword>
<keyword evidence="1" id="KW-0812">Transmembrane</keyword>
<keyword evidence="3" id="KW-1185">Reference proteome</keyword>
<evidence type="ECO:0000313" key="2">
    <source>
        <dbReference type="EMBL" id="QOC57601.1"/>
    </source>
</evidence>
<proteinExistence type="predicted"/>
<name>A0A7L7SME7_9CAUD</name>
<evidence type="ECO:0000256" key="1">
    <source>
        <dbReference type="SAM" id="Phobius"/>
    </source>
</evidence>
<accession>A0A7L7SME7</accession>
<organism evidence="2 3">
    <name type="scientific">Enterococcus phage 9183</name>
    <dbReference type="NCBI Taxonomy" id="2763102"/>
    <lineage>
        <taxon>Viruses</taxon>
        <taxon>Duplodnaviria</taxon>
        <taxon>Heunggongvirae</taxon>
        <taxon>Uroviricota</taxon>
        <taxon>Caudoviricetes</taxon>
        <taxon>Andrewesvirinae</taxon>
        <taxon>Denvervirus</taxon>
        <taxon>Denvervirus dv9183</taxon>
    </lineage>
</organism>
<protein>
    <submittedName>
        <fullName evidence="2">Uncharacterized protein</fullName>
    </submittedName>
</protein>
<evidence type="ECO:0000313" key="3">
    <source>
        <dbReference type="Proteomes" id="UP000516647"/>
    </source>
</evidence>
<feature type="transmembrane region" description="Helical" evidence="1">
    <location>
        <begin position="6"/>
        <end position="36"/>
    </location>
</feature>
<gene>
    <name evidence="2" type="ORF">phi9183_ORF108</name>
</gene>